<dbReference type="CDD" id="cd02440">
    <property type="entry name" value="AdoMet_MTases"/>
    <property type="match status" value="1"/>
</dbReference>
<dbReference type="InterPro" id="IPR041532">
    <property type="entry name" value="RlmI-like_PUA"/>
</dbReference>
<dbReference type="PANTHER" id="PTHR43042:SF3">
    <property type="entry name" value="RIBOSOMAL RNA LARGE SUBUNIT METHYLTRANSFERASE YWBD-RELATED"/>
    <property type="match status" value="1"/>
</dbReference>
<gene>
    <name evidence="6" type="ORF">CR194_18605</name>
</gene>
<feature type="domain" description="S-adenosylmethionine-dependent methyltransferase" evidence="4">
    <location>
        <begin position="116"/>
        <end position="343"/>
    </location>
</feature>
<accession>A0A323TGG2</accession>
<evidence type="ECO:0000256" key="2">
    <source>
        <dbReference type="ARBA" id="ARBA00022679"/>
    </source>
</evidence>
<dbReference type="SUPFAM" id="SSF53335">
    <property type="entry name" value="S-adenosyl-L-methionine-dependent methyltransferases"/>
    <property type="match status" value="1"/>
</dbReference>
<dbReference type="Gene3D" id="3.30.750.80">
    <property type="entry name" value="RNA methyltransferase domain (HRMD) like"/>
    <property type="match status" value="1"/>
</dbReference>
<dbReference type="Gene3D" id="3.40.50.150">
    <property type="entry name" value="Vaccinia Virus protein VP39"/>
    <property type="match status" value="1"/>
</dbReference>
<evidence type="ECO:0000259" key="5">
    <source>
        <dbReference type="Pfam" id="PF17785"/>
    </source>
</evidence>
<evidence type="ECO:0000256" key="3">
    <source>
        <dbReference type="ARBA" id="ARBA00022691"/>
    </source>
</evidence>
<proteinExistence type="predicted"/>
<keyword evidence="3" id="KW-0949">S-adenosyl-L-methionine</keyword>
<keyword evidence="1 6" id="KW-0489">Methyltransferase</keyword>
<evidence type="ECO:0000259" key="4">
    <source>
        <dbReference type="Pfam" id="PF10672"/>
    </source>
</evidence>
<evidence type="ECO:0000313" key="6">
    <source>
        <dbReference type="EMBL" id="PYZ91643.1"/>
    </source>
</evidence>
<dbReference type="InterPro" id="IPR015947">
    <property type="entry name" value="PUA-like_sf"/>
</dbReference>
<dbReference type="EMBL" id="PDOD01000006">
    <property type="protein sequence ID" value="PYZ91643.1"/>
    <property type="molecule type" value="Genomic_DNA"/>
</dbReference>
<dbReference type="GO" id="GO:0032259">
    <property type="term" value="P:methylation"/>
    <property type="evidence" value="ECO:0007669"/>
    <property type="project" value="UniProtKB-KW"/>
</dbReference>
<dbReference type="PANTHER" id="PTHR43042">
    <property type="entry name" value="SAM-DEPENDENT METHYLTRANSFERASE"/>
    <property type="match status" value="1"/>
</dbReference>
<dbReference type="InterPro" id="IPR036974">
    <property type="entry name" value="PUA_sf"/>
</dbReference>
<evidence type="ECO:0000256" key="1">
    <source>
        <dbReference type="ARBA" id="ARBA00022603"/>
    </source>
</evidence>
<name>A0A323TGG2_9BACI</name>
<dbReference type="InterPro" id="IPR029063">
    <property type="entry name" value="SAM-dependent_MTases_sf"/>
</dbReference>
<dbReference type="GO" id="GO:0008168">
    <property type="term" value="F:methyltransferase activity"/>
    <property type="evidence" value="ECO:0007669"/>
    <property type="project" value="UniProtKB-KW"/>
</dbReference>
<evidence type="ECO:0000313" key="7">
    <source>
        <dbReference type="Proteomes" id="UP000248214"/>
    </source>
</evidence>
<dbReference type="CDD" id="cd11572">
    <property type="entry name" value="RlmI_M_like"/>
    <property type="match status" value="1"/>
</dbReference>
<dbReference type="OrthoDB" id="9805492at2"/>
<dbReference type="Proteomes" id="UP000248214">
    <property type="component" value="Unassembled WGS sequence"/>
</dbReference>
<protein>
    <submittedName>
        <fullName evidence="6">RlmI/RlmK family 23S rRNA methyltransferase</fullName>
    </submittedName>
</protein>
<dbReference type="GO" id="GO:0003723">
    <property type="term" value="F:RNA binding"/>
    <property type="evidence" value="ECO:0007669"/>
    <property type="project" value="InterPro"/>
</dbReference>
<feature type="domain" description="RlmI-like PUA" evidence="5">
    <location>
        <begin position="5"/>
        <end position="67"/>
    </location>
</feature>
<reference evidence="6 7" key="1">
    <citation type="submission" date="2017-10" db="EMBL/GenBank/DDBJ databases">
        <title>Bacillus sp. nov., a halophilic bacterium isolated from a Keqin Lake.</title>
        <authorList>
            <person name="Wang H."/>
        </authorList>
    </citation>
    <scope>NUCLEOTIDE SEQUENCE [LARGE SCALE GENOMIC DNA]</scope>
    <source>
        <strain evidence="6 7">KQ-12</strain>
    </source>
</reference>
<dbReference type="AlphaFoldDB" id="A0A323TGG2"/>
<comment type="caution">
    <text evidence="6">The sequence shown here is derived from an EMBL/GenBank/DDBJ whole genome shotgun (WGS) entry which is preliminary data.</text>
</comment>
<dbReference type="Pfam" id="PF17785">
    <property type="entry name" value="PUA_3"/>
    <property type="match status" value="1"/>
</dbReference>
<sequence length="397" mass="45013">METTIKLNMAVSNKYQSGYPLLMKESLVNPEALTEEGQQLNVVDEQGTYIGKGYYGLQNKGVGWILTNNKNDSLDQRLFDQKMIEALGKRKAFFEDPNTTAFRVFNGEGDGIGGITIDFFAGFYLINWYSEGIYQFKNEVVEALTNHTDYQGIYEKKRFATDGKYVDDDDFVTGERGEFPLIVQENAVNIAVYLNEGAMVGVFMDQREIRKAIRDRYSMGKTVLNTFSYTGAFSIFAALGGAAKTTSVDLANRSLPKTIEQFSLNELDYQTHDIIVEDVFKFFKRAVKRGNRYDTVILDPPSFARSKKMTFSAAKDYKNLLKEAIAITEEDGVIIASTNHSGVTRKKFRGFVDKAFKEMGEQYKICESFSLPEDYRVHPAFSEGDYLKVLFIERVCS</sequence>
<dbReference type="SUPFAM" id="SSF88697">
    <property type="entry name" value="PUA domain-like"/>
    <property type="match status" value="1"/>
</dbReference>
<dbReference type="Gene3D" id="2.30.130.10">
    <property type="entry name" value="PUA domain"/>
    <property type="match status" value="1"/>
</dbReference>
<keyword evidence="2 6" id="KW-0808">Transferase</keyword>
<dbReference type="InterPro" id="IPR019614">
    <property type="entry name" value="SAM-dep_methyl-trfase"/>
</dbReference>
<organism evidence="6 7">
    <name type="scientific">Salipaludibacillus keqinensis</name>
    <dbReference type="NCBI Taxonomy" id="2045207"/>
    <lineage>
        <taxon>Bacteria</taxon>
        <taxon>Bacillati</taxon>
        <taxon>Bacillota</taxon>
        <taxon>Bacilli</taxon>
        <taxon>Bacillales</taxon>
        <taxon>Bacillaceae</taxon>
    </lineage>
</organism>
<dbReference type="RefSeq" id="WP_110611887.1">
    <property type="nucleotide sequence ID" value="NZ_PDOD01000006.1"/>
</dbReference>
<keyword evidence="7" id="KW-1185">Reference proteome</keyword>
<dbReference type="Pfam" id="PF10672">
    <property type="entry name" value="Methyltrans_SAM"/>
    <property type="match status" value="1"/>
</dbReference>